<accession>A0AAQ3TUV4</accession>
<proteinExistence type="predicted"/>
<evidence type="ECO:0000313" key="4">
    <source>
        <dbReference type="EMBL" id="WVZ80010.1"/>
    </source>
</evidence>
<feature type="compositionally biased region" description="Basic and acidic residues" evidence="1">
    <location>
        <begin position="1269"/>
        <end position="1278"/>
    </location>
</feature>
<dbReference type="GO" id="GO:0006606">
    <property type="term" value="P:protein import into nucleus"/>
    <property type="evidence" value="ECO:0007669"/>
    <property type="project" value="TreeGrafter"/>
</dbReference>
<evidence type="ECO:0000259" key="3">
    <source>
        <dbReference type="Pfam" id="PF08506"/>
    </source>
</evidence>
<dbReference type="GO" id="GO:0031267">
    <property type="term" value="F:small GTPase binding"/>
    <property type="evidence" value="ECO:0007669"/>
    <property type="project" value="InterPro"/>
</dbReference>
<dbReference type="GO" id="GO:0005049">
    <property type="term" value="F:nuclear export signal receptor activity"/>
    <property type="evidence" value="ECO:0007669"/>
    <property type="project" value="TreeGrafter"/>
</dbReference>
<feature type="domain" description="Exportin-2 C-terminal" evidence="2">
    <location>
        <begin position="560"/>
        <end position="958"/>
    </location>
</feature>
<organism evidence="4 5">
    <name type="scientific">Paspalum notatum var. saurae</name>
    <dbReference type="NCBI Taxonomy" id="547442"/>
    <lineage>
        <taxon>Eukaryota</taxon>
        <taxon>Viridiplantae</taxon>
        <taxon>Streptophyta</taxon>
        <taxon>Embryophyta</taxon>
        <taxon>Tracheophyta</taxon>
        <taxon>Spermatophyta</taxon>
        <taxon>Magnoliopsida</taxon>
        <taxon>Liliopsida</taxon>
        <taxon>Poales</taxon>
        <taxon>Poaceae</taxon>
        <taxon>PACMAD clade</taxon>
        <taxon>Panicoideae</taxon>
        <taxon>Andropogonodae</taxon>
        <taxon>Paspaleae</taxon>
        <taxon>Paspalinae</taxon>
        <taxon>Paspalum</taxon>
    </lineage>
</organism>
<dbReference type="PANTHER" id="PTHR10997:SF8">
    <property type="entry name" value="EXPORTIN-2"/>
    <property type="match status" value="1"/>
</dbReference>
<sequence length="1493" mass="166385">MALLFGIPSQPAVPPCVLDELAGDFAKTHSHDENERFAAKQRISSCAGTASVLALLALAGSADHEDAARLDASAHVSDILLRRWPPSPDSVDRRYFLPIDRPIIKSCFGDVFFNAPPRIQAQLAEALGAAAAFDPVDWTPPFLLSIIDRLDTALSNHDLAASNPLLAVLSSLFSRAVHLDPIFPLRDFADSHLNLFEVACNCFQGQPGGVTCSTFEPLGVTRSTFELLRHCCEIFYWLKSVHFPDYFKNMFSKWSGGFYSILEASRSGDVEDIAALTELQIAVIRILQLYIQRHREEMCLEGLMTSVIVVRDLFLQVAADGGCLVLTVLRFFTTAIEELEDYFPSFHLFCGRLGSALVDMLRPQHEDEVLFDGNPMEYIKCDSEGSDADTHRWAVCRLLRVLVLNSWRVDAVVSMHFSRVLNAYAGQDNNWKETYLAVYLVIALMKKPGEIDKSAFTMFESGIDTFFQNVIVPELEAPDWKSEPMLKAAVLKFLKEFMHEMPKATALGLLPSVFKFLLHESTVVRSYAATFIENLLIVKDMAPVVPGVNTVTSYQHCDAGDINLYAPEIVQNLSVALCFPDSLENPCIMKCLMQVLGMANIAGPTAQNVTSRLVATLIEVCNDPKDSDFSYCLFEVLAAVIGQADGQDLALLTIFEAGLSPLLWRIMDESITEFWPYAIQILAQLVDFRRPPLSLNDKKLFGVVVSDVVWDRPPCVPAMLCLLRAFFHKFPDDLHQAGMLEQFLRLCCDRLKEISSEDSAMKMLSTLVETVSQNIMGQYMLSIWSVLFDRARYRRVAEYLNSLGLFMSLVVERYGLPFLVTSTNDDSWHMLYFFLDICWIPNLKLIKGALKVKQAVVFSTKLLCTYQGLLSAVATAPELWLWGKLLDSTITLLSDQDGAQQEQNDSAGLLQHSSRGYDLLSYVEDPKKFLVTSLATLSAESPGRFLPIIQKYVNQVNQRPSCDPHGKRTAPPIVDYSSESKIYSHQAFFLSGGSSSMVSTLPACKRVGAANQLSQIDNWAATVKPGAKLAPWLDARMSGVAPAMMKGVHLVCQLKKREKVFKRQRPRRSESGMTETQRWPLQQQLQQSKLSEVAVLVVYYLVVGVSLSLVDGGPHLAAGGGCPHLQRLAGPGSLPSSDRKGDVGIAGRTSVQDRLEAAICVPRCCAGDHGSIHSHRRSGRIAAKSRTANTTVQAQRVLLKKLGFQVEDAADKDIEKKFKLAFRGDMSERKQRCLQTLLGGRFDVVTLDLNLAGLEDDWRVLQKRERETATEASDRAEAEVQPEQQESPQLRRSSRRHTEVQRKRKGRVYVSTTSSAEEVPAPCTAVPAPRVLAEDPTPRRRSSATTSCWTRRWRRCPLGDEIDLVHWARRVVPRVRDPRLLPEPAGLVARLFMREVLHVLSLVVTPAIQPARLRLFMRQQAAASQACLTRRRPEGQEASQPSGSQELYLQTDGVVITGGDEEILLVVEVKAVYLPSLQPHKQPQSQTYTPYQT</sequence>
<dbReference type="Proteomes" id="UP001341281">
    <property type="component" value="Chromosome 06"/>
</dbReference>
<keyword evidence="5" id="KW-1185">Reference proteome</keyword>
<dbReference type="InterPro" id="IPR016024">
    <property type="entry name" value="ARM-type_fold"/>
</dbReference>
<dbReference type="SUPFAM" id="SSF48371">
    <property type="entry name" value="ARM repeat"/>
    <property type="match status" value="1"/>
</dbReference>
<gene>
    <name evidence="4" type="ORF">U9M48_027528</name>
</gene>
<evidence type="ECO:0000256" key="1">
    <source>
        <dbReference type="SAM" id="MobiDB-lite"/>
    </source>
</evidence>
<feature type="domain" description="Exportin-2 central" evidence="3">
    <location>
        <begin position="223"/>
        <end position="531"/>
    </location>
</feature>
<dbReference type="Pfam" id="PF08506">
    <property type="entry name" value="Cse1"/>
    <property type="match status" value="1"/>
</dbReference>
<dbReference type="GO" id="GO:0005829">
    <property type="term" value="C:cytosol"/>
    <property type="evidence" value="ECO:0007669"/>
    <property type="project" value="TreeGrafter"/>
</dbReference>
<dbReference type="InterPro" id="IPR013713">
    <property type="entry name" value="XPO2_central"/>
</dbReference>
<evidence type="ECO:0000259" key="2">
    <source>
        <dbReference type="Pfam" id="PF03378"/>
    </source>
</evidence>
<protein>
    <submittedName>
        <fullName evidence="4">Uncharacterized protein</fullName>
    </submittedName>
</protein>
<dbReference type="GO" id="GO:0005635">
    <property type="term" value="C:nuclear envelope"/>
    <property type="evidence" value="ECO:0007669"/>
    <property type="project" value="TreeGrafter"/>
</dbReference>
<dbReference type="PANTHER" id="PTHR10997">
    <property type="entry name" value="IMPORTIN-7, 8, 11"/>
    <property type="match status" value="1"/>
</dbReference>
<evidence type="ECO:0000313" key="5">
    <source>
        <dbReference type="Proteomes" id="UP001341281"/>
    </source>
</evidence>
<name>A0AAQ3TUV4_PASNO</name>
<dbReference type="GO" id="GO:0006611">
    <property type="term" value="P:protein export from nucleus"/>
    <property type="evidence" value="ECO:0007669"/>
    <property type="project" value="TreeGrafter"/>
</dbReference>
<dbReference type="InterPro" id="IPR011989">
    <property type="entry name" value="ARM-like"/>
</dbReference>
<feature type="region of interest" description="Disordered" evidence="1">
    <location>
        <begin position="1269"/>
        <end position="1320"/>
    </location>
</feature>
<dbReference type="Gene3D" id="1.25.10.10">
    <property type="entry name" value="Leucine-rich Repeat Variant"/>
    <property type="match status" value="1"/>
</dbReference>
<feature type="compositionally biased region" description="Polar residues" evidence="1">
    <location>
        <begin position="1282"/>
        <end position="1291"/>
    </location>
</feature>
<dbReference type="Pfam" id="PF03378">
    <property type="entry name" value="CAS_CSE1"/>
    <property type="match status" value="1"/>
</dbReference>
<dbReference type="InterPro" id="IPR005043">
    <property type="entry name" value="XPO2_C"/>
</dbReference>
<dbReference type="EMBL" id="CP144750">
    <property type="protein sequence ID" value="WVZ80010.1"/>
    <property type="molecule type" value="Genomic_DNA"/>
</dbReference>
<reference evidence="4 5" key="1">
    <citation type="submission" date="2024-02" db="EMBL/GenBank/DDBJ databases">
        <title>High-quality chromosome-scale genome assembly of Pensacola bahiagrass (Paspalum notatum Flugge var. saurae).</title>
        <authorList>
            <person name="Vega J.M."/>
            <person name="Podio M."/>
            <person name="Orjuela J."/>
            <person name="Siena L.A."/>
            <person name="Pessino S.C."/>
            <person name="Combes M.C."/>
            <person name="Mariac C."/>
            <person name="Albertini E."/>
            <person name="Pupilli F."/>
            <person name="Ortiz J.P.A."/>
            <person name="Leblanc O."/>
        </authorList>
    </citation>
    <scope>NUCLEOTIDE SEQUENCE [LARGE SCALE GENOMIC DNA]</scope>
    <source>
        <strain evidence="4">R1</strain>
        <tissue evidence="4">Leaf</tissue>
    </source>
</reference>